<organism evidence="1 2">
    <name type="scientific">Alcaligenes endophyticus</name>
    <dbReference type="NCBI Taxonomy" id="1929088"/>
    <lineage>
        <taxon>Bacteria</taxon>
        <taxon>Pseudomonadati</taxon>
        <taxon>Pseudomonadota</taxon>
        <taxon>Betaproteobacteria</taxon>
        <taxon>Burkholderiales</taxon>
        <taxon>Alcaligenaceae</taxon>
        <taxon>Alcaligenes</taxon>
    </lineage>
</organism>
<dbReference type="Gene3D" id="3.30.1330.40">
    <property type="entry name" value="RutC-like"/>
    <property type="match status" value="1"/>
</dbReference>
<name>A0ABT8EG33_9BURK</name>
<dbReference type="Pfam" id="PF01042">
    <property type="entry name" value="Ribonuc_L-PSP"/>
    <property type="match status" value="1"/>
</dbReference>
<comment type="caution">
    <text evidence="1">The sequence shown here is derived from an EMBL/GenBank/DDBJ whole genome shotgun (WGS) entry which is preliminary data.</text>
</comment>
<dbReference type="InterPro" id="IPR006175">
    <property type="entry name" value="YjgF/YER057c/UK114"/>
</dbReference>
<dbReference type="EMBL" id="JAJHNU010000001">
    <property type="protein sequence ID" value="MDN4120214.1"/>
    <property type="molecule type" value="Genomic_DNA"/>
</dbReference>
<dbReference type="InterPro" id="IPR035959">
    <property type="entry name" value="RutC-like_sf"/>
</dbReference>
<gene>
    <name evidence="1" type="ORF">LMS43_02805</name>
</gene>
<dbReference type="RefSeq" id="WP_266122456.1">
    <property type="nucleotide sequence ID" value="NZ_JAJHNU010000001.1"/>
</dbReference>
<proteinExistence type="predicted"/>
<accession>A0ABT8EG33</accession>
<dbReference type="PANTHER" id="PTHR11803">
    <property type="entry name" value="2-IMINOBUTANOATE/2-IMINOPROPANOATE DEAMINASE RIDA"/>
    <property type="match status" value="1"/>
</dbReference>
<dbReference type="Proteomes" id="UP001168613">
    <property type="component" value="Unassembled WGS sequence"/>
</dbReference>
<reference evidence="1" key="1">
    <citation type="submission" date="2021-11" db="EMBL/GenBank/DDBJ databases">
        <title>Draft genome sequence of Alcaligenes endophyticus type strain CCUG 75668T.</title>
        <authorList>
            <person name="Salva-Serra F."/>
            <person name="Duran R.E."/>
            <person name="Seeger M."/>
            <person name="Moore E.R.B."/>
            <person name="Jaen-Luchoro D."/>
        </authorList>
    </citation>
    <scope>NUCLEOTIDE SEQUENCE</scope>
    <source>
        <strain evidence="1">CCUG 75668</strain>
    </source>
</reference>
<evidence type="ECO:0000313" key="2">
    <source>
        <dbReference type="Proteomes" id="UP001168613"/>
    </source>
</evidence>
<dbReference type="PANTHER" id="PTHR11803:SF39">
    <property type="entry name" value="2-IMINOBUTANOATE_2-IMINOPROPANOATE DEAMINASE"/>
    <property type="match status" value="1"/>
</dbReference>
<sequence length="121" mass="13517">MTIERYPSPLGLPFSRMVRAQGFVFFSGQIPMDEQGQVVRGDIRTQTHAVMGRLQDSLREVGLGFGDVIKATVWLSDLAMFADFNDVYASYFKDGLPVRSTVQAQLAMGVDLEIEIQAIER</sequence>
<evidence type="ECO:0000313" key="1">
    <source>
        <dbReference type="EMBL" id="MDN4120214.1"/>
    </source>
</evidence>
<dbReference type="CDD" id="cd00448">
    <property type="entry name" value="YjgF_YER057c_UK114_family"/>
    <property type="match status" value="1"/>
</dbReference>
<keyword evidence="2" id="KW-1185">Reference proteome</keyword>
<protein>
    <submittedName>
        <fullName evidence="1">RidA family protein</fullName>
    </submittedName>
</protein>
<dbReference type="SUPFAM" id="SSF55298">
    <property type="entry name" value="YjgF-like"/>
    <property type="match status" value="1"/>
</dbReference>